<organism evidence="1 2">
    <name type="scientific">Actinomycetospora atypica</name>
    <dbReference type="NCBI Taxonomy" id="1290095"/>
    <lineage>
        <taxon>Bacteria</taxon>
        <taxon>Bacillati</taxon>
        <taxon>Actinomycetota</taxon>
        <taxon>Actinomycetes</taxon>
        <taxon>Pseudonocardiales</taxon>
        <taxon>Pseudonocardiaceae</taxon>
        <taxon>Actinomycetospora</taxon>
    </lineage>
</organism>
<evidence type="ECO:0000313" key="1">
    <source>
        <dbReference type="EMBL" id="MFC5061112.1"/>
    </source>
</evidence>
<protein>
    <submittedName>
        <fullName evidence="1">Uncharacterized protein</fullName>
    </submittedName>
</protein>
<evidence type="ECO:0000313" key="2">
    <source>
        <dbReference type="Proteomes" id="UP001595947"/>
    </source>
</evidence>
<proteinExistence type="predicted"/>
<sequence length="193" mass="21235">MDQLSAYSSLVAAAVALVACVVSIYAAIVARGNAKSAESSAESAKSQAHTADRTYRLQARPSFRTTLSVQHSPGGLFWGIDAVRQGVPEKVLWRFKFEASLFSTEPDGHYMRIEGTDGWLHGMSIGVPERVESRFDHLMRSEQPRELTVKYTLSVVEASDPSAVAESAPIWTHQETLRWSPQPMSSIEKPGRS</sequence>
<dbReference type="Proteomes" id="UP001595947">
    <property type="component" value="Unassembled WGS sequence"/>
</dbReference>
<keyword evidence="2" id="KW-1185">Reference proteome</keyword>
<reference evidence="2" key="1">
    <citation type="journal article" date="2019" name="Int. J. Syst. Evol. Microbiol.">
        <title>The Global Catalogue of Microorganisms (GCM) 10K type strain sequencing project: providing services to taxonomists for standard genome sequencing and annotation.</title>
        <authorList>
            <consortium name="The Broad Institute Genomics Platform"/>
            <consortium name="The Broad Institute Genome Sequencing Center for Infectious Disease"/>
            <person name="Wu L."/>
            <person name="Ma J."/>
        </authorList>
    </citation>
    <scope>NUCLEOTIDE SEQUENCE [LARGE SCALE GENOMIC DNA]</scope>
    <source>
        <strain evidence="2">CGMCC 4.7093</strain>
    </source>
</reference>
<name>A0ABV9YH30_9PSEU</name>
<comment type="caution">
    <text evidence="1">The sequence shown here is derived from an EMBL/GenBank/DDBJ whole genome shotgun (WGS) entry which is preliminary data.</text>
</comment>
<accession>A0ABV9YH30</accession>
<gene>
    <name evidence="1" type="ORF">ACFPBZ_02750</name>
</gene>
<dbReference type="EMBL" id="JBHSIV010000002">
    <property type="protein sequence ID" value="MFC5061112.1"/>
    <property type="molecule type" value="Genomic_DNA"/>
</dbReference>